<dbReference type="GO" id="GO:0009166">
    <property type="term" value="P:nucleotide catabolic process"/>
    <property type="evidence" value="ECO:0007669"/>
    <property type="project" value="InterPro"/>
</dbReference>
<protein>
    <recommendedName>
        <fullName evidence="2">5'-Nucleotidase C-terminal domain-containing protein</fullName>
    </recommendedName>
</protein>
<reference evidence="1" key="1">
    <citation type="submission" date="2018-05" db="EMBL/GenBank/DDBJ databases">
        <authorList>
            <person name="Lanie J.A."/>
            <person name="Ng W.-L."/>
            <person name="Kazmierczak K.M."/>
            <person name="Andrzejewski T.M."/>
            <person name="Davidsen T.M."/>
            <person name="Wayne K.J."/>
            <person name="Tettelin H."/>
            <person name="Glass J.I."/>
            <person name="Rusch D."/>
            <person name="Podicherti R."/>
            <person name="Tsui H.-C.T."/>
            <person name="Winkler M.E."/>
        </authorList>
    </citation>
    <scope>NUCLEOTIDE SEQUENCE</scope>
</reference>
<accession>A0A381SD49</accession>
<dbReference type="PANTHER" id="PTHR11575">
    <property type="entry name" value="5'-NUCLEOTIDASE-RELATED"/>
    <property type="match status" value="1"/>
</dbReference>
<dbReference type="SUPFAM" id="SSF56300">
    <property type="entry name" value="Metallo-dependent phosphatases"/>
    <property type="match status" value="1"/>
</dbReference>
<name>A0A381SD49_9ZZZZ</name>
<organism evidence="1">
    <name type="scientific">marine metagenome</name>
    <dbReference type="NCBI Taxonomy" id="408172"/>
    <lineage>
        <taxon>unclassified sequences</taxon>
        <taxon>metagenomes</taxon>
        <taxon>ecological metagenomes</taxon>
    </lineage>
</organism>
<dbReference type="Gene3D" id="3.60.21.10">
    <property type="match status" value="1"/>
</dbReference>
<dbReference type="GO" id="GO:0016787">
    <property type="term" value="F:hydrolase activity"/>
    <property type="evidence" value="ECO:0007669"/>
    <property type="project" value="InterPro"/>
</dbReference>
<sequence length="319" mass="35417">MRDAGEDPVILDAGDLFFSTPNLHEANLRSEMHRANSILKGYEKIGCDAINVGKYELLAGLSFLKGQVSEVSIPFISANLRNASTNDLLFKPYTIVERGELKIGIIGLTNMVPDTMQSVNVEDYLVSGKAAIDAIKNKVDVLVLMVNSNRNAHESFPNEFPEADFIFVSGSTVRTRPNMPQKNGGPYLYSNGKQGKFLTVIDLDVKNGEGQLVDVSSIKEKIKSIGRRFDRLQKKDPQKPLEEIYHSQENILSLIKKYRIELSEAEAALEAAVNTMTFRSVSLSKKIKDDPTMLAFVDESLATCSSLKKRSPNKINTKK</sequence>
<evidence type="ECO:0008006" key="2">
    <source>
        <dbReference type="Google" id="ProtNLM"/>
    </source>
</evidence>
<dbReference type="InterPro" id="IPR029052">
    <property type="entry name" value="Metallo-depent_PP-like"/>
</dbReference>
<proteinExistence type="predicted"/>
<dbReference type="PANTHER" id="PTHR11575:SF24">
    <property type="entry name" value="5'-NUCLEOTIDASE"/>
    <property type="match status" value="1"/>
</dbReference>
<dbReference type="EMBL" id="UINC01002961">
    <property type="protein sequence ID" value="SVA02012.1"/>
    <property type="molecule type" value="Genomic_DNA"/>
</dbReference>
<evidence type="ECO:0000313" key="1">
    <source>
        <dbReference type="EMBL" id="SVA02012.1"/>
    </source>
</evidence>
<dbReference type="InterPro" id="IPR006179">
    <property type="entry name" value="5_nucleotidase/apyrase"/>
</dbReference>
<gene>
    <name evidence="1" type="ORF">METZ01_LOCUS54866</name>
</gene>
<dbReference type="AlphaFoldDB" id="A0A381SD49"/>